<dbReference type="Gene3D" id="1.10.443.10">
    <property type="entry name" value="Intergrase catalytic core"/>
    <property type="match status" value="1"/>
</dbReference>
<dbReference type="SUPFAM" id="SSF56349">
    <property type="entry name" value="DNA breaking-rejoining enzymes"/>
    <property type="match status" value="1"/>
</dbReference>
<evidence type="ECO:0000256" key="1">
    <source>
        <dbReference type="ARBA" id="ARBA00023172"/>
    </source>
</evidence>
<organism evidence="2">
    <name type="scientific">mine drainage metagenome</name>
    <dbReference type="NCBI Taxonomy" id="410659"/>
    <lineage>
        <taxon>unclassified sequences</taxon>
        <taxon>metagenomes</taxon>
        <taxon>ecological metagenomes</taxon>
    </lineage>
</organism>
<name>T0YTM3_9ZZZZ</name>
<accession>T0YTM3</accession>
<keyword evidence="1" id="KW-0233">DNA recombination</keyword>
<dbReference type="GO" id="GO:0003677">
    <property type="term" value="F:DNA binding"/>
    <property type="evidence" value="ECO:0007669"/>
    <property type="project" value="InterPro"/>
</dbReference>
<dbReference type="AlphaFoldDB" id="T0YTM3"/>
<reference evidence="2" key="2">
    <citation type="journal article" date="2014" name="ISME J.">
        <title>Microbial stratification in low pH oxic and suboxic macroscopic growths along an acid mine drainage.</title>
        <authorList>
            <person name="Mendez-Garcia C."/>
            <person name="Mesa V."/>
            <person name="Sprenger R.R."/>
            <person name="Richter M."/>
            <person name="Diez M.S."/>
            <person name="Solano J."/>
            <person name="Bargiela R."/>
            <person name="Golyshina O.V."/>
            <person name="Manteca A."/>
            <person name="Ramos J.L."/>
            <person name="Gallego J.R."/>
            <person name="Llorente I."/>
            <person name="Martins Dos Santos V.A."/>
            <person name="Jensen O.N."/>
            <person name="Pelaez A.I."/>
            <person name="Sanchez J."/>
            <person name="Ferrer M."/>
        </authorList>
    </citation>
    <scope>NUCLEOTIDE SEQUENCE</scope>
</reference>
<dbReference type="EMBL" id="AUZZ01009016">
    <property type="protein sequence ID" value="EQD35212.1"/>
    <property type="molecule type" value="Genomic_DNA"/>
</dbReference>
<dbReference type="InterPro" id="IPR013762">
    <property type="entry name" value="Integrase-like_cat_sf"/>
</dbReference>
<proteinExistence type="predicted"/>
<protein>
    <submittedName>
        <fullName evidence="2">Integrase/recombinase XerD-like protein</fullName>
    </submittedName>
</protein>
<dbReference type="InterPro" id="IPR011010">
    <property type="entry name" value="DNA_brk_join_enz"/>
</dbReference>
<sequence>CPVQAVLDWQVVAGITTGPLFRRLYRSDRLGRERLTPQRVALIIKRLARAVGLDPERYAGHSLRSGFLTSAAHAHASIFKMADQSRHKSLDVLRVDGD</sequence>
<feature type="non-terminal residue" evidence="2">
    <location>
        <position position="1"/>
    </location>
</feature>
<reference evidence="2" key="1">
    <citation type="submission" date="2013-08" db="EMBL/GenBank/DDBJ databases">
        <authorList>
            <person name="Mendez C."/>
            <person name="Richter M."/>
            <person name="Ferrer M."/>
            <person name="Sanchez J."/>
        </authorList>
    </citation>
    <scope>NUCLEOTIDE SEQUENCE</scope>
</reference>
<evidence type="ECO:0000313" key="2">
    <source>
        <dbReference type="EMBL" id="EQD35212.1"/>
    </source>
</evidence>
<dbReference type="GO" id="GO:0006310">
    <property type="term" value="P:DNA recombination"/>
    <property type="evidence" value="ECO:0007669"/>
    <property type="project" value="UniProtKB-KW"/>
</dbReference>
<dbReference type="GO" id="GO:0015074">
    <property type="term" value="P:DNA integration"/>
    <property type="evidence" value="ECO:0007669"/>
    <property type="project" value="InterPro"/>
</dbReference>
<gene>
    <name evidence="2" type="ORF">B2A_12499</name>
</gene>
<comment type="caution">
    <text evidence="2">The sequence shown here is derived from an EMBL/GenBank/DDBJ whole genome shotgun (WGS) entry which is preliminary data.</text>
</comment>